<dbReference type="InterPro" id="IPR050416">
    <property type="entry name" value="FAD-linked_Oxidoreductase"/>
</dbReference>
<accession>A0A9W9XVP0</accession>
<dbReference type="InterPro" id="IPR016164">
    <property type="entry name" value="FAD-linked_Oxase-like_C"/>
</dbReference>
<dbReference type="Gene3D" id="3.40.462.20">
    <property type="match status" value="1"/>
</dbReference>
<sequence>MTQTVLFTAPTEYRHVSVPFNPAIDTEDAPPVVDSIRAADSTLKVYTRSSPNFEDLRGLYNKLITDQPLAICRPKTIEQVQIIVRAARSANPPVPLGIRCGGHDVYGRGCVPDSVSIDMRELDHQTLSTDRQSIRFGGGVTSQNLVGFLDTHGLCTANGTAGNVGWTGWAVWGGYGPFNDYVGLGVDNILAATLVLADGSIVEANPGSELLWGVRGAGGSFGVIVDVTVRVYPMPVILAGFIAYQWEESDKVLSGLQDMLDRGIPDAMCLQMGFMKTKWGVGMSLIFAWPDSESLDEGRTWLEAVRKLGAIQVDTVAETTFKAFQGITSRVVDEPVNVSTRSSSIPRFTPETITLLQKYSEAIPDGRQYNVIAHIGHGKSTQPNPDSSFATREPHVLFHINACDELDRMGEANAWVNGLMKELNATGQALKPVYVSFMGKDENPRDSFGPNWDRLQTLKKSVDPENVFRFP</sequence>
<dbReference type="EMBL" id="JAPWDS010000003">
    <property type="protein sequence ID" value="KAJ5504029.1"/>
    <property type="molecule type" value="Genomic_DNA"/>
</dbReference>
<keyword evidence="4" id="KW-0560">Oxidoreductase</keyword>
<evidence type="ECO:0000256" key="2">
    <source>
        <dbReference type="ARBA" id="ARBA00022630"/>
    </source>
</evidence>
<evidence type="ECO:0000256" key="4">
    <source>
        <dbReference type="ARBA" id="ARBA00023002"/>
    </source>
</evidence>
<dbReference type="InterPro" id="IPR016167">
    <property type="entry name" value="FAD-bd_PCMH_sub1"/>
</dbReference>
<dbReference type="GO" id="GO:0071949">
    <property type="term" value="F:FAD binding"/>
    <property type="evidence" value="ECO:0007669"/>
    <property type="project" value="InterPro"/>
</dbReference>
<protein>
    <recommendedName>
        <fullName evidence="5">FAD-binding PCMH-type domain-containing protein</fullName>
    </recommendedName>
</protein>
<reference evidence="6" key="2">
    <citation type="journal article" date="2023" name="IMA Fungus">
        <title>Comparative genomic study of the Penicillium genus elucidates a diverse pangenome and 15 lateral gene transfer events.</title>
        <authorList>
            <person name="Petersen C."/>
            <person name="Sorensen T."/>
            <person name="Nielsen M.R."/>
            <person name="Sondergaard T.E."/>
            <person name="Sorensen J.L."/>
            <person name="Fitzpatrick D.A."/>
            <person name="Frisvad J.C."/>
            <person name="Nielsen K.L."/>
        </authorList>
    </citation>
    <scope>NUCLEOTIDE SEQUENCE</scope>
    <source>
        <strain evidence="6">IBT 29495</strain>
    </source>
</reference>
<keyword evidence="2" id="KW-0285">Flavoprotein</keyword>
<dbReference type="InterPro" id="IPR036318">
    <property type="entry name" value="FAD-bd_PCMH-like_sf"/>
</dbReference>
<dbReference type="SUPFAM" id="SSF55103">
    <property type="entry name" value="FAD-linked oxidases, C-terminal domain"/>
    <property type="match status" value="1"/>
</dbReference>
<feature type="domain" description="FAD-binding PCMH-type" evidence="5">
    <location>
        <begin position="64"/>
        <end position="234"/>
    </location>
</feature>
<proteinExistence type="inferred from homology"/>
<dbReference type="Gene3D" id="3.30.43.10">
    <property type="entry name" value="Uridine Diphospho-n-acetylenolpyruvylglucosamine Reductase, domain 2"/>
    <property type="match status" value="1"/>
</dbReference>
<evidence type="ECO:0000313" key="7">
    <source>
        <dbReference type="Proteomes" id="UP001149954"/>
    </source>
</evidence>
<name>A0A9W9XVP0_9EURO</name>
<dbReference type="OrthoDB" id="363185at2759"/>
<keyword evidence="3" id="KW-0274">FAD</keyword>
<organism evidence="6 7">
    <name type="scientific">Penicillium fimorum</name>
    <dbReference type="NCBI Taxonomy" id="1882269"/>
    <lineage>
        <taxon>Eukaryota</taxon>
        <taxon>Fungi</taxon>
        <taxon>Dikarya</taxon>
        <taxon>Ascomycota</taxon>
        <taxon>Pezizomycotina</taxon>
        <taxon>Eurotiomycetes</taxon>
        <taxon>Eurotiomycetidae</taxon>
        <taxon>Eurotiales</taxon>
        <taxon>Aspergillaceae</taxon>
        <taxon>Penicillium</taxon>
    </lineage>
</organism>
<evidence type="ECO:0000256" key="3">
    <source>
        <dbReference type="ARBA" id="ARBA00022827"/>
    </source>
</evidence>
<dbReference type="GO" id="GO:0016491">
    <property type="term" value="F:oxidoreductase activity"/>
    <property type="evidence" value="ECO:0007669"/>
    <property type="project" value="UniProtKB-KW"/>
</dbReference>
<evidence type="ECO:0000259" key="5">
    <source>
        <dbReference type="PROSITE" id="PS51387"/>
    </source>
</evidence>
<dbReference type="AlphaFoldDB" id="A0A9W9XVP0"/>
<keyword evidence="7" id="KW-1185">Reference proteome</keyword>
<reference evidence="6" key="1">
    <citation type="submission" date="2022-12" db="EMBL/GenBank/DDBJ databases">
        <authorList>
            <person name="Petersen C."/>
        </authorList>
    </citation>
    <scope>NUCLEOTIDE SEQUENCE</scope>
    <source>
        <strain evidence="6">IBT 29495</strain>
    </source>
</reference>
<dbReference type="PANTHER" id="PTHR42973:SF7">
    <property type="entry name" value="FAD-BINDING PCMH-TYPE DOMAIN-CONTAINING PROTEIN"/>
    <property type="match status" value="1"/>
</dbReference>
<dbReference type="InterPro" id="IPR016169">
    <property type="entry name" value="FAD-bd_PCMH_sub2"/>
</dbReference>
<dbReference type="InterPro" id="IPR016166">
    <property type="entry name" value="FAD-bd_PCMH"/>
</dbReference>
<comment type="similarity">
    <text evidence="1">Belongs to the oxygen-dependent FAD-linked oxidoreductase family.</text>
</comment>
<dbReference type="Pfam" id="PF08031">
    <property type="entry name" value="BBE"/>
    <property type="match status" value="1"/>
</dbReference>
<dbReference type="Proteomes" id="UP001149954">
    <property type="component" value="Unassembled WGS sequence"/>
</dbReference>
<dbReference type="InterPro" id="IPR012951">
    <property type="entry name" value="BBE"/>
</dbReference>
<evidence type="ECO:0000256" key="1">
    <source>
        <dbReference type="ARBA" id="ARBA00005466"/>
    </source>
</evidence>
<dbReference type="Gene3D" id="3.30.465.10">
    <property type="match status" value="1"/>
</dbReference>
<dbReference type="Pfam" id="PF01565">
    <property type="entry name" value="FAD_binding_4"/>
    <property type="match status" value="1"/>
</dbReference>
<dbReference type="SUPFAM" id="SSF56176">
    <property type="entry name" value="FAD-binding/transporter-associated domain-like"/>
    <property type="match status" value="1"/>
</dbReference>
<comment type="caution">
    <text evidence="6">The sequence shown here is derived from an EMBL/GenBank/DDBJ whole genome shotgun (WGS) entry which is preliminary data.</text>
</comment>
<evidence type="ECO:0000313" key="6">
    <source>
        <dbReference type="EMBL" id="KAJ5504029.1"/>
    </source>
</evidence>
<dbReference type="PROSITE" id="PS51387">
    <property type="entry name" value="FAD_PCMH"/>
    <property type="match status" value="1"/>
</dbReference>
<dbReference type="PANTHER" id="PTHR42973">
    <property type="entry name" value="BINDING OXIDOREDUCTASE, PUTATIVE (AFU_ORTHOLOGUE AFUA_1G17690)-RELATED"/>
    <property type="match status" value="1"/>
</dbReference>
<dbReference type="InterPro" id="IPR006094">
    <property type="entry name" value="Oxid_FAD_bind_N"/>
</dbReference>
<gene>
    <name evidence="6" type="ORF">N7463_006903</name>
</gene>